<evidence type="ECO:0000313" key="4">
    <source>
        <dbReference type="EMBL" id="GAA1105535.1"/>
    </source>
</evidence>
<comment type="caution">
    <text evidence="4">The sequence shown here is derived from an EMBL/GenBank/DDBJ whole genome shotgun (WGS) entry which is preliminary data.</text>
</comment>
<dbReference type="PANTHER" id="PTHR45024">
    <property type="entry name" value="DEHYDROGENASES, SHORT CHAIN"/>
    <property type="match status" value="1"/>
</dbReference>
<evidence type="ECO:0000256" key="1">
    <source>
        <dbReference type="ARBA" id="ARBA00006484"/>
    </source>
</evidence>
<dbReference type="PANTHER" id="PTHR45024:SF2">
    <property type="entry name" value="SCP2 DOMAIN-CONTAINING PROTEIN"/>
    <property type="match status" value="1"/>
</dbReference>
<dbReference type="PRINTS" id="PR00080">
    <property type="entry name" value="SDRFAMILY"/>
</dbReference>
<dbReference type="Proteomes" id="UP001501581">
    <property type="component" value="Unassembled WGS sequence"/>
</dbReference>
<dbReference type="RefSeq" id="WP_343995130.1">
    <property type="nucleotide sequence ID" value="NZ_BAAALG010000011.1"/>
</dbReference>
<dbReference type="InterPro" id="IPR051687">
    <property type="entry name" value="Peroxisomal_Beta-Oxidation"/>
</dbReference>
<keyword evidence="5" id="KW-1185">Reference proteome</keyword>
<dbReference type="Gene3D" id="3.40.50.720">
    <property type="entry name" value="NAD(P)-binding Rossmann-like Domain"/>
    <property type="match status" value="1"/>
</dbReference>
<proteinExistence type="inferred from homology"/>
<dbReference type="EMBL" id="BAAALG010000011">
    <property type="protein sequence ID" value="GAA1105535.1"/>
    <property type="molecule type" value="Genomic_DNA"/>
</dbReference>
<dbReference type="InterPro" id="IPR002347">
    <property type="entry name" value="SDR_fam"/>
</dbReference>
<reference evidence="4 5" key="1">
    <citation type="journal article" date="2019" name="Int. J. Syst. Evol. Microbiol.">
        <title>The Global Catalogue of Microorganisms (GCM) 10K type strain sequencing project: providing services to taxonomists for standard genome sequencing and annotation.</title>
        <authorList>
            <consortium name="The Broad Institute Genomics Platform"/>
            <consortium name="The Broad Institute Genome Sequencing Center for Infectious Disease"/>
            <person name="Wu L."/>
            <person name="Ma J."/>
        </authorList>
    </citation>
    <scope>NUCLEOTIDE SEQUENCE [LARGE SCALE GENOMIC DNA]</scope>
    <source>
        <strain evidence="4 5">JCM 13008</strain>
    </source>
</reference>
<comment type="similarity">
    <text evidence="1 3">Belongs to the short-chain dehydrogenases/reductases (SDR) family.</text>
</comment>
<dbReference type="SUPFAM" id="SSF51735">
    <property type="entry name" value="NAD(P)-binding Rossmann-fold domains"/>
    <property type="match status" value="1"/>
</dbReference>
<organism evidence="4 5">
    <name type="scientific">Nocardioides dubius</name>
    <dbReference type="NCBI Taxonomy" id="317019"/>
    <lineage>
        <taxon>Bacteria</taxon>
        <taxon>Bacillati</taxon>
        <taxon>Actinomycetota</taxon>
        <taxon>Actinomycetes</taxon>
        <taxon>Propionibacteriales</taxon>
        <taxon>Nocardioidaceae</taxon>
        <taxon>Nocardioides</taxon>
    </lineage>
</organism>
<gene>
    <name evidence="4" type="ORF">GCM10009668_26210</name>
</gene>
<dbReference type="Pfam" id="PF00106">
    <property type="entry name" value="adh_short"/>
    <property type="match status" value="1"/>
</dbReference>
<protein>
    <submittedName>
        <fullName evidence="4">SDR family NAD(P)-dependent oxidoreductase</fullName>
    </submittedName>
</protein>
<evidence type="ECO:0000256" key="3">
    <source>
        <dbReference type="RuleBase" id="RU000363"/>
    </source>
</evidence>
<dbReference type="PRINTS" id="PR00081">
    <property type="entry name" value="GDHRDH"/>
</dbReference>
<dbReference type="InterPro" id="IPR036291">
    <property type="entry name" value="NAD(P)-bd_dom_sf"/>
</dbReference>
<sequence>MSRDFTDRVVIITGAGGGLGRAYAHFLAARGARIVVNDYGGDVQGVAGDLAMARSVVEEIQAAGGQAIANGADVTSPSAGDEIVEQAMAAWGRVDAVINNAGATRGGVGIAENSAEDLLTSFDIHVAGSVRVTRAAWPHLIASGNGRVVNTSSDSIWGTPTSNYVTCKAAIVGLTRALAAEAAEVGIAVNTVMPSAWTRMTGGIPPGDFRDTVEKHFPPEAAAPFVGFLVHPDCPWNGEAFQVGGNRAAREFLAVTGGFKADPARALDSFAENAERVVDAAEWMVPTDMLDSVDLVVSDLEGRARWR</sequence>
<evidence type="ECO:0000313" key="5">
    <source>
        <dbReference type="Proteomes" id="UP001501581"/>
    </source>
</evidence>
<evidence type="ECO:0000256" key="2">
    <source>
        <dbReference type="ARBA" id="ARBA00023002"/>
    </source>
</evidence>
<keyword evidence="2" id="KW-0560">Oxidoreductase</keyword>
<name>A0ABN1TX30_9ACTN</name>
<accession>A0ABN1TX30</accession>